<reference evidence="1 2" key="1">
    <citation type="submission" date="2015-02" db="EMBL/GenBank/DDBJ databases">
        <authorList>
            <person name="Gomez-Escribano P.J."/>
        </authorList>
    </citation>
    <scope>NUCLEOTIDE SEQUENCE [LARGE SCALE GENOMIC DNA]</scope>
    <source>
        <strain evidence="2">C34 (DSM 42122 / NRRL B-24963)</strain>
    </source>
</reference>
<dbReference type="EMBL" id="LN831790">
    <property type="protein sequence ID" value="CQR66071.1"/>
    <property type="molecule type" value="Genomic_DNA"/>
</dbReference>
<evidence type="ECO:0000313" key="2">
    <source>
        <dbReference type="Proteomes" id="UP000035016"/>
    </source>
</evidence>
<proteinExistence type="predicted"/>
<dbReference type="Proteomes" id="UP000035016">
    <property type="component" value="Chromosome Chromosome"/>
</dbReference>
<accession>A0A0F7W9U1</accession>
<dbReference type="KEGG" id="sle:sle_66170"/>
<protein>
    <submittedName>
        <fullName evidence="1">Uncharacterized protein</fullName>
    </submittedName>
</protein>
<sequence length="298" mass="31975">MTGQATDTVVVPERGTALRRSAVLRAGDQGFLWVRRAGPRAPEPLHTLDRATRADIAALSTPAGSRLVTGTDAGRWRGFPVRAAHSLLEEMATGRRPSGGPVLTALEELGRLLRLLHDHVPPAALPPAPACLDRLRHRPQNGRGWGPRTVEILTAVQDGITRRRRTLLRQWTDELSDGDVATHGWCGLGQVAAEAGGPLDLTVGDDMGRAARELDLGFVIGQLRELETFAAAPGMPLREAATRLLCAYGPCDVRRAARAAALGVALHIHDFACYFDVDDAEIPVWTALLSDLVDEAAA</sequence>
<gene>
    <name evidence="1" type="primary">sle_66170</name>
</gene>
<name>A0A0F7W9U1_STRLW</name>
<organism evidence="1 2">
    <name type="scientific">Streptomyces leeuwenhoekii</name>
    <dbReference type="NCBI Taxonomy" id="1437453"/>
    <lineage>
        <taxon>Bacteria</taxon>
        <taxon>Bacillati</taxon>
        <taxon>Actinomycetota</taxon>
        <taxon>Actinomycetes</taxon>
        <taxon>Kitasatosporales</taxon>
        <taxon>Streptomycetaceae</taxon>
        <taxon>Streptomyces</taxon>
    </lineage>
</organism>
<evidence type="ECO:0000313" key="1">
    <source>
        <dbReference type="EMBL" id="CQR66071.1"/>
    </source>
</evidence>
<dbReference type="RefSeq" id="WP_047122253.1">
    <property type="nucleotide sequence ID" value="NZ_LN831790.1"/>
</dbReference>
<dbReference type="AlphaFoldDB" id="A0A0F7W9U1"/>